<dbReference type="SUPFAM" id="SSF48652">
    <property type="entry name" value="Tetraspanin"/>
    <property type="match status" value="1"/>
</dbReference>
<evidence type="ECO:0000256" key="6">
    <source>
        <dbReference type="SAM" id="Phobius"/>
    </source>
</evidence>
<evidence type="ECO:0008006" key="9">
    <source>
        <dbReference type="Google" id="ProtNLM"/>
    </source>
</evidence>
<dbReference type="EMBL" id="NNAY01001105">
    <property type="protein sequence ID" value="OXU25113.1"/>
    <property type="molecule type" value="Genomic_DNA"/>
</dbReference>
<dbReference type="Gene3D" id="1.10.1450.10">
    <property type="entry name" value="Tetraspanin"/>
    <property type="match status" value="1"/>
</dbReference>
<dbReference type="OrthoDB" id="9836210at2759"/>
<keyword evidence="4 6" id="KW-0472">Membrane</keyword>
<keyword evidence="3 6" id="KW-1133">Transmembrane helix</keyword>
<name>A0A232F3U3_9HYME</name>
<evidence type="ECO:0000256" key="2">
    <source>
        <dbReference type="ARBA" id="ARBA00022692"/>
    </source>
</evidence>
<dbReference type="Pfam" id="PF00335">
    <property type="entry name" value="Tetraspanin"/>
    <property type="match status" value="1"/>
</dbReference>
<organism evidence="7 8">
    <name type="scientific">Trichomalopsis sarcophagae</name>
    <dbReference type="NCBI Taxonomy" id="543379"/>
    <lineage>
        <taxon>Eukaryota</taxon>
        <taxon>Metazoa</taxon>
        <taxon>Ecdysozoa</taxon>
        <taxon>Arthropoda</taxon>
        <taxon>Hexapoda</taxon>
        <taxon>Insecta</taxon>
        <taxon>Pterygota</taxon>
        <taxon>Neoptera</taxon>
        <taxon>Endopterygota</taxon>
        <taxon>Hymenoptera</taxon>
        <taxon>Apocrita</taxon>
        <taxon>Proctotrupomorpha</taxon>
        <taxon>Chalcidoidea</taxon>
        <taxon>Pteromalidae</taxon>
        <taxon>Pteromalinae</taxon>
        <taxon>Trichomalopsis</taxon>
    </lineage>
</organism>
<feature type="transmembrane region" description="Helical" evidence="6">
    <location>
        <begin position="111"/>
        <end position="136"/>
    </location>
</feature>
<gene>
    <name evidence="7" type="ORF">TSAR_001561</name>
</gene>
<comment type="subcellular location">
    <subcellularLocation>
        <location evidence="1">Membrane</location>
        <topology evidence="1">Multi-pass membrane protein</topology>
    </subcellularLocation>
</comment>
<evidence type="ECO:0000256" key="5">
    <source>
        <dbReference type="SAM" id="MobiDB-lite"/>
    </source>
</evidence>
<evidence type="ECO:0000256" key="1">
    <source>
        <dbReference type="ARBA" id="ARBA00004141"/>
    </source>
</evidence>
<dbReference type="GO" id="GO:0016020">
    <property type="term" value="C:membrane"/>
    <property type="evidence" value="ECO:0007669"/>
    <property type="project" value="UniProtKB-SubCell"/>
</dbReference>
<keyword evidence="8" id="KW-1185">Reference proteome</keyword>
<dbReference type="AlphaFoldDB" id="A0A232F3U3"/>
<dbReference type="InterPro" id="IPR018499">
    <property type="entry name" value="Tetraspanin/Peripherin"/>
</dbReference>
<feature type="transmembrane region" description="Helical" evidence="6">
    <location>
        <begin position="16"/>
        <end position="36"/>
    </location>
</feature>
<feature type="region of interest" description="Disordered" evidence="5">
    <location>
        <begin position="338"/>
        <end position="439"/>
    </location>
</feature>
<evidence type="ECO:0000313" key="7">
    <source>
        <dbReference type="EMBL" id="OXU25113.1"/>
    </source>
</evidence>
<sequence length="531" mass="59101">MGCPRLRCGLSRLSSAVFWLSLLGVVSSVILLGWALRLKMRVGDHVDLVVPGGEGYLWPGTAGLAVVLVAPVHVLGLMVVRSGVNKDFEAGRKSSSGRCRENSKSSLGRLLFLHTLLSCLSGLLVLGACAGSAYFWSLSRRRVRPGLQRAIRRYPAEPIIKTRVDRLQIELGCCGTESYVDWFFVDWKRPDDGEYEELDYFAEEPKDMLSADVPYSCCSSEAQQACVHQSINGEPEADDQLTIFSEGCGNKLLDRADRVGRRLLVCLLVISAYQVAVHLHSLKNMTRTIDHQPKSDVKPIQAVAFYLQLTLSILSRLLRAAKPSDSANRRGESSDAWIFGRGAKTTSRRPREKLEPLKVRRSRRLGQDSVLTSQRNASTTSESSSQAAETSSSSSNESLYAASSSPEEKMGATSPRMQTRPTSDADDDEEEAPLERNFNASDFYGRFRGTLQDTLERRRRRQCQDWQFVDDRRDSFPLPGRRATTLKSSSSSCSSSQFVLQSLVRLRDERTCPVHQRIQPSCCPVHGDANR</sequence>
<evidence type="ECO:0000313" key="8">
    <source>
        <dbReference type="Proteomes" id="UP000215335"/>
    </source>
</evidence>
<accession>A0A232F3U3</accession>
<comment type="caution">
    <text evidence="7">The sequence shown here is derived from an EMBL/GenBank/DDBJ whole genome shotgun (WGS) entry which is preliminary data.</text>
</comment>
<proteinExistence type="predicted"/>
<evidence type="ECO:0000256" key="4">
    <source>
        <dbReference type="ARBA" id="ARBA00023136"/>
    </source>
</evidence>
<protein>
    <recommendedName>
        <fullName evidence="9">Tetraspanin</fullName>
    </recommendedName>
</protein>
<dbReference type="InterPro" id="IPR008952">
    <property type="entry name" value="Tetraspanin_EC2_sf"/>
</dbReference>
<dbReference type="Proteomes" id="UP000215335">
    <property type="component" value="Unassembled WGS sequence"/>
</dbReference>
<reference evidence="7 8" key="1">
    <citation type="journal article" date="2017" name="Curr. Biol.">
        <title>The Evolution of Venom by Co-option of Single-Copy Genes.</title>
        <authorList>
            <person name="Martinson E.O."/>
            <person name="Mrinalini"/>
            <person name="Kelkar Y.D."/>
            <person name="Chang C.H."/>
            <person name="Werren J.H."/>
        </authorList>
    </citation>
    <scope>NUCLEOTIDE SEQUENCE [LARGE SCALE GENOMIC DNA]</scope>
    <source>
        <strain evidence="7 8">Alberta</strain>
        <tissue evidence="7">Whole body</tissue>
    </source>
</reference>
<keyword evidence="2 6" id="KW-0812">Transmembrane</keyword>
<feature type="compositionally biased region" description="Low complexity" evidence="5">
    <location>
        <begin position="377"/>
        <end position="405"/>
    </location>
</feature>
<evidence type="ECO:0000256" key="3">
    <source>
        <dbReference type="ARBA" id="ARBA00022989"/>
    </source>
</evidence>
<dbReference type="STRING" id="543379.A0A232F3U3"/>
<feature type="transmembrane region" description="Helical" evidence="6">
    <location>
        <begin position="56"/>
        <end position="80"/>
    </location>
</feature>